<evidence type="ECO:0000313" key="11">
    <source>
        <dbReference type="Proteomes" id="UP000825935"/>
    </source>
</evidence>
<comment type="catalytic activity">
    <reaction evidence="1 8">
        <text>Eliminative cleavage of (1-&gt;4)-alpha-D-galacturonan to give oligosaccharides with 4-deoxy-alpha-D-galact-4-enuronosyl groups at their non-reducing ends.</text>
        <dbReference type="EC" id="4.2.2.2"/>
    </reaction>
</comment>
<evidence type="ECO:0000256" key="7">
    <source>
        <dbReference type="ARBA" id="ARBA00023239"/>
    </source>
</evidence>
<name>A0A8T2T9G5_CERRI</name>
<comment type="pathway">
    <text evidence="2 8">Glycan metabolism; pectin degradation; 2-dehydro-3-deoxy-D-gluconate from pectin: step 2/5.</text>
</comment>
<dbReference type="SMART" id="SM00656">
    <property type="entry name" value="Amb_all"/>
    <property type="match status" value="1"/>
</dbReference>
<dbReference type="PANTHER" id="PTHR31683:SF80">
    <property type="entry name" value="PECTATE LYASE 16-RELATED"/>
    <property type="match status" value="1"/>
</dbReference>
<dbReference type="OrthoDB" id="1637350at2759"/>
<dbReference type="SUPFAM" id="SSF51126">
    <property type="entry name" value="Pectin lyase-like"/>
    <property type="match status" value="1"/>
</dbReference>
<evidence type="ECO:0000313" key="10">
    <source>
        <dbReference type="EMBL" id="KAH7415599.1"/>
    </source>
</evidence>
<dbReference type="Gene3D" id="2.160.20.10">
    <property type="entry name" value="Single-stranded right-handed beta-helix, Pectin lyase-like"/>
    <property type="match status" value="1"/>
</dbReference>
<comment type="similarity">
    <text evidence="8">Belongs to the polysaccharide lyase 1 family.</text>
</comment>
<evidence type="ECO:0000256" key="5">
    <source>
        <dbReference type="ARBA" id="ARBA00022729"/>
    </source>
</evidence>
<dbReference type="InterPro" id="IPR018082">
    <property type="entry name" value="AmbAllergen"/>
</dbReference>
<dbReference type="Proteomes" id="UP000825935">
    <property type="component" value="Chromosome 14"/>
</dbReference>
<dbReference type="EC" id="4.2.2.2" evidence="3 8"/>
<dbReference type="Pfam" id="PF00544">
    <property type="entry name" value="Pectate_lyase_4"/>
    <property type="match status" value="1"/>
</dbReference>
<dbReference type="EMBL" id="CM035419">
    <property type="protein sequence ID" value="KAH7415599.1"/>
    <property type="molecule type" value="Genomic_DNA"/>
</dbReference>
<keyword evidence="11" id="KW-1185">Reference proteome</keyword>
<evidence type="ECO:0000259" key="9">
    <source>
        <dbReference type="SMART" id="SM00656"/>
    </source>
</evidence>
<feature type="domain" description="Pectate lyase" evidence="9">
    <location>
        <begin position="128"/>
        <end position="325"/>
    </location>
</feature>
<evidence type="ECO:0000256" key="6">
    <source>
        <dbReference type="ARBA" id="ARBA00022837"/>
    </source>
</evidence>
<comment type="cofactor">
    <cofactor evidence="8">
        <name>Ca(2+)</name>
        <dbReference type="ChEBI" id="CHEBI:29108"/>
    </cofactor>
    <text evidence="8">Binds 1 Ca(2+) ion. Required for its activity.</text>
</comment>
<evidence type="ECO:0000256" key="8">
    <source>
        <dbReference type="RuleBase" id="RU361123"/>
    </source>
</evidence>
<dbReference type="InterPro" id="IPR012334">
    <property type="entry name" value="Pectin_lyas_fold"/>
</dbReference>
<keyword evidence="4 8" id="KW-0479">Metal-binding</keyword>
<evidence type="ECO:0000256" key="1">
    <source>
        <dbReference type="ARBA" id="ARBA00000695"/>
    </source>
</evidence>
<dbReference type="OMA" id="SHANYYN"/>
<dbReference type="InterPro" id="IPR002022">
    <property type="entry name" value="Pec_lyase"/>
</dbReference>
<dbReference type="PRINTS" id="PR00807">
    <property type="entry name" value="AMBALLERGEN"/>
</dbReference>
<proteinExistence type="inferred from homology"/>
<sequence length="396" mass="43633">MKSLGVENNLQTNFIYRWNSSQQTSYAPLLSGMNRTSSTTYDGAVAASAFEPYFNSIDACWRAAGDWEENRMKLADCSIGFGRETTGGKGGEYYVVTDEADDAENPAPGTLRYGVIQMRPLWIFFARDMIIILQNELIFTSDKTVDGRGAQVHIAYGPCFTIQNVENVIVHGLHIHNCRPGYAGRVRSSTDHIGHRAGSDGDGISVFGSRNIWIDHNYLASCTDGLVDVIHASTAITISNNYFCNHNKVMLLGHNDRYSADKAMRVTVAFNRFGPGLNQRMPRCRFGYFHVVNNEYEGWGEYAIGGSASPTIISEGNKFVASSSEKQVTKRDCTTCAWEGWTWASIDDTFSDGAYFVESGPTLNNRNRNNPLSLNTFNPSMTAAAGVLACSKGEPC</sequence>
<evidence type="ECO:0000256" key="3">
    <source>
        <dbReference type="ARBA" id="ARBA00012272"/>
    </source>
</evidence>
<organism evidence="10 11">
    <name type="scientific">Ceratopteris richardii</name>
    <name type="common">Triangle waterfern</name>
    <dbReference type="NCBI Taxonomy" id="49495"/>
    <lineage>
        <taxon>Eukaryota</taxon>
        <taxon>Viridiplantae</taxon>
        <taxon>Streptophyta</taxon>
        <taxon>Embryophyta</taxon>
        <taxon>Tracheophyta</taxon>
        <taxon>Polypodiopsida</taxon>
        <taxon>Polypodiidae</taxon>
        <taxon>Polypodiales</taxon>
        <taxon>Pteridineae</taxon>
        <taxon>Pteridaceae</taxon>
        <taxon>Parkerioideae</taxon>
        <taxon>Ceratopteris</taxon>
    </lineage>
</organism>
<evidence type="ECO:0000256" key="4">
    <source>
        <dbReference type="ARBA" id="ARBA00022723"/>
    </source>
</evidence>
<dbReference type="GO" id="GO:0046872">
    <property type="term" value="F:metal ion binding"/>
    <property type="evidence" value="ECO:0007669"/>
    <property type="project" value="UniProtKB-KW"/>
</dbReference>
<dbReference type="PANTHER" id="PTHR31683">
    <property type="entry name" value="PECTATE LYASE 18-RELATED"/>
    <property type="match status" value="1"/>
</dbReference>
<dbReference type="InterPro" id="IPR011050">
    <property type="entry name" value="Pectin_lyase_fold/virulence"/>
</dbReference>
<protein>
    <recommendedName>
        <fullName evidence="3 8">Pectate lyase</fullName>
        <ecNumber evidence="3 8">4.2.2.2</ecNumber>
    </recommendedName>
</protein>
<dbReference type="AlphaFoldDB" id="A0A8T2T9G5"/>
<keyword evidence="6 8" id="KW-0106">Calcium</keyword>
<dbReference type="GO" id="GO:0030570">
    <property type="term" value="F:pectate lyase activity"/>
    <property type="evidence" value="ECO:0007669"/>
    <property type="project" value="UniProtKB-EC"/>
</dbReference>
<dbReference type="InterPro" id="IPR045032">
    <property type="entry name" value="PEL"/>
</dbReference>
<accession>A0A8T2T9G5</accession>
<reference evidence="10" key="1">
    <citation type="submission" date="2021-08" db="EMBL/GenBank/DDBJ databases">
        <title>WGS assembly of Ceratopteris richardii.</title>
        <authorList>
            <person name="Marchant D.B."/>
            <person name="Chen G."/>
            <person name="Jenkins J."/>
            <person name="Shu S."/>
            <person name="Leebens-Mack J."/>
            <person name="Grimwood J."/>
            <person name="Schmutz J."/>
            <person name="Soltis P."/>
            <person name="Soltis D."/>
            <person name="Chen Z.-H."/>
        </authorList>
    </citation>
    <scope>NUCLEOTIDE SEQUENCE</scope>
    <source>
        <strain evidence="10">Whitten #5841</strain>
        <tissue evidence="10">Leaf</tissue>
    </source>
</reference>
<comment type="caution">
    <text evidence="10">The sequence shown here is derived from an EMBL/GenBank/DDBJ whole genome shotgun (WGS) entry which is preliminary data.</text>
</comment>
<gene>
    <name evidence="10" type="ORF">KP509_14G053300</name>
</gene>
<keyword evidence="5" id="KW-0732">Signal</keyword>
<keyword evidence="7 8" id="KW-0456">Lyase</keyword>
<evidence type="ECO:0000256" key="2">
    <source>
        <dbReference type="ARBA" id="ARBA00005220"/>
    </source>
</evidence>